<dbReference type="EMBL" id="PKMF04001023">
    <property type="protein sequence ID" value="KAK7815241.1"/>
    <property type="molecule type" value="Genomic_DNA"/>
</dbReference>
<dbReference type="AlphaFoldDB" id="A0AAW0IM33"/>
<gene>
    <name evidence="1" type="ORF">CFP56_001866</name>
</gene>
<protein>
    <submittedName>
        <fullName evidence="1">Uncharacterized protein</fullName>
    </submittedName>
</protein>
<keyword evidence="2" id="KW-1185">Reference proteome</keyword>
<reference evidence="1 2" key="1">
    <citation type="journal article" date="2018" name="Sci. Data">
        <title>The draft genome sequence of cork oak.</title>
        <authorList>
            <person name="Ramos A.M."/>
            <person name="Usie A."/>
            <person name="Barbosa P."/>
            <person name="Barros P.M."/>
            <person name="Capote T."/>
            <person name="Chaves I."/>
            <person name="Simoes F."/>
            <person name="Abreu I."/>
            <person name="Carrasquinho I."/>
            <person name="Faro C."/>
            <person name="Guimaraes J.B."/>
            <person name="Mendonca D."/>
            <person name="Nobrega F."/>
            <person name="Rodrigues L."/>
            <person name="Saibo N.J.M."/>
            <person name="Varela M.C."/>
            <person name="Egas C."/>
            <person name="Matos J."/>
            <person name="Miguel C.M."/>
            <person name="Oliveira M.M."/>
            <person name="Ricardo C.P."/>
            <person name="Goncalves S."/>
        </authorList>
    </citation>
    <scope>NUCLEOTIDE SEQUENCE [LARGE SCALE GENOMIC DNA]</scope>
    <source>
        <strain evidence="2">cv. HL8</strain>
    </source>
</reference>
<evidence type="ECO:0000313" key="1">
    <source>
        <dbReference type="EMBL" id="KAK7815241.1"/>
    </source>
</evidence>
<proteinExistence type="predicted"/>
<accession>A0AAW0IM33</accession>
<dbReference type="Proteomes" id="UP000237347">
    <property type="component" value="Unassembled WGS sequence"/>
</dbReference>
<evidence type="ECO:0000313" key="2">
    <source>
        <dbReference type="Proteomes" id="UP000237347"/>
    </source>
</evidence>
<name>A0AAW0IM33_QUESU</name>
<organism evidence="1 2">
    <name type="scientific">Quercus suber</name>
    <name type="common">Cork oak</name>
    <dbReference type="NCBI Taxonomy" id="58331"/>
    <lineage>
        <taxon>Eukaryota</taxon>
        <taxon>Viridiplantae</taxon>
        <taxon>Streptophyta</taxon>
        <taxon>Embryophyta</taxon>
        <taxon>Tracheophyta</taxon>
        <taxon>Spermatophyta</taxon>
        <taxon>Magnoliopsida</taxon>
        <taxon>eudicotyledons</taxon>
        <taxon>Gunneridae</taxon>
        <taxon>Pentapetalae</taxon>
        <taxon>rosids</taxon>
        <taxon>fabids</taxon>
        <taxon>Fagales</taxon>
        <taxon>Fagaceae</taxon>
        <taxon>Quercus</taxon>
    </lineage>
</organism>
<comment type="caution">
    <text evidence="1">The sequence shown here is derived from an EMBL/GenBank/DDBJ whole genome shotgun (WGS) entry which is preliminary data.</text>
</comment>
<sequence>MLPTNSFSPISMITNSLQFIKDDNNFPENVLLYRCKYLRSIKDPTDARILPVKLLFPKFKAVKLCHIIQQSNISPNIRFFSKIEILHLFGHIHLVTQKVRNRSR</sequence>